<dbReference type="AlphaFoldDB" id="A0A1H3N8G3"/>
<dbReference type="OrthoDB" id="3666466at2"/>
<dbReference type="InterPro" id="IPR011989">
    <property type="entry name" value="ARM-like"/>
</dbReference>
<dbReference type="STRING" id="137265.SAMN05421684_1910"/>
<evidence type="ECO:0000313" key="1">
    <source>
        <dbReference type="EMBL" id="SDY85231.1"/>
    </source>
</evidence>
<reference evidence="2" key="1">
    <citation type="submission" date="2016-10" db="EMBL/GenBank/DDBJ databases">
        <authorList>
            <person name="Varghese N."/>
            <person name="Submissions S."/>
        </authorList>
    </citation>
    <scope>NUCLEOTIDE SEQUENCE [LARGE SCALE GENOMIC DNA]</scope>
    <source>
        <strain evidence="2">DSM 44718</strain>
    </source>
</reference>
<evidence type="ECO:0008006" key="3">
    <source>
        <dbReference type="Google" id="ProtNLM"/>
    </source>
</evidence>
<dbReference type="Proteomes" id="UP000199632">
    <property type="component" value="Unassembled WGS sequence"/>
</dbReference>
<name>A0A1H3N8G3_9ACTN</name>
<proteinExistence type="predicted"/>
<evidence type="ECO:0000313" key="2">
    <source>
        <dbReference type="Proteomes" id="UP000199632"/>
    </source>
</evidence>
<sequence>MDVVWVLGGLAANPALTPAALDRLVAVGGWAVDDELAARADLTDRHVEQLARHGSISALVTLVRRRRVPLAAVEHRPWAIVALLDDHDIPEAWLWRVAAERDSELRAELALAAACPPDLLRLLAQDPDLVSSVAASAALTPALAEEFARHPDVVVRRAVAANRDAPASVLADLAADIGDRTEAAYELQLAVAGNPAAPVAPVTALVGHPSRLVRLALAERSDLDPDSYRALARDVEVRRELAANPAVGEPLIRELATNDLRRWISRNPALPLDVLADLAAGIRIGPAPLPRIASATQVEIRRFAAGPLRALLAQHPDLPADVAATMPDDPDPRVARAVASNPLVTADQLRRMTARHGGAVAAGVVRNPNCPRDLLDDLLGTEAGRRLLRAVAAHPNAAPATVAALLDHDDHLVASSAAANPALPAEAAERILAVVSECDQAGKSGSSICS</sequence>
<protein>
    <recommendedName>
        <fullName evidence="3">Leucine rich repeat variant</fullName>
    </recommendedName>
</protein>
<organism evidence="1 2">
    <name type="scientific">Asanoa ishikariensis</name>
    <dbReference type="NCBI Taxonomy" id="137265"/>
    <lineage>
        <taxon>Bacteria</taxon>
        <taxon>Bacillati</taxon>
        <taxon>Actinomycetota</taxon>
        <taxon>Actinomycetes</taxon>
        <taxon>Micromonosporales</taxon>
        <taxon>Micromonosporaceae</taxon>
        <taxon>Asanoa</taxon>
    </lineage>
</organism>
<dbReference type="Gene3D" id="1.25.10.10">
    <property type="entry name" value="Leucine-rich Repeat Variant"/>
    <property type="match status" value="1"/>
</dbReference>
<accession>A0A1H3N8G3</accession>
<dbReference type="RefSeq" id="WP_090789327.1">
    <property type="nucleotide sequence ID" value="NZ_BOND01000027.1"/>
</dbReference>
<gene>
    <name evidence="1" type="ORF">SAMN05421684_1910</name>
</gene>
<keyword evidence="2" id="KW-1185">Reference proteome</keyword>
<dbReference type="EMBL" id="FNQB01000001">
    <property type="protein sequence ID" value="SDY85231.1"/>
    <property type="molecule type" value="Genomic_DNA"/>
</dbReference>